<gene>
    <name evidence="2" type="ORF">L21SP5_03862</name>
</gene>
<evidence type="ECO:0000259" key="1">
    <source>
        <dbReference type="PROSITE" id="PS50828"/>
    </source>
</evidence>
<dbReference type="STRING" id="1307839.L21SP5_03862"/>
<dbReference type="KEGG" id="blq:L21SP5_03862"/>
<sequence>MKYKKGDKVRFLNAVGEGVVTKTTADGTVFVLDDTGFENPAEQDELILISEYQEPEAGGQETEAPAQASGTPDFYPEVSQIAGNEEAKAFFAMVPQPGRDATDADLETYLINDSNYILFYNLVEVTKAQSRGIDAGIVEPNTKISLFTLLRQEIGKSGDYIFQVVFYNEGIYKPVRPIEKKIVISPIKLYKEQTFKENDFFHEKSLIFDLVAAEKPENEAPEMGTEEKKKLKELEKMMQSKKKADARPRKTVKKIEPEEKREIDLHINELIDNTTGLGNSEILAIQMDKFKSEMEQAIKDRIKRIVFIHGIGNGTLKNELRKTLTQQYSKYVFHDASFKEYGFGATLVVLNN</sequence>
<dbReference type="InterPro" id="IPR036063">
    <property type="entry name" value="Smr_dom_sf"/>
</dbReference>
<protein>
    <submittedName>
        <fullName evidence="2">Recombination and DNA strand exchange inhibitor protein</fullName>
    </submittedName>
</protein>
<dbReference type="RefSeq" id="WP_057954716.1">
    <property type="nucleotide sequence ID" value="NZ_CP013118.1"/>
</dbReference>
<feature type="domain" description="Smr" evidence="1">
    <location>
        <begin position="287"/>
        <end position="351"/>
    </location>
</feature>
<dbReference type="PROSITE" id="PS50828">
    <property type="entry name" value="SMR"/>
    <property type="match status" value="1"/>
</dbReference>
<dbReference type="InterPro" id="IPR002625">
    <property type="entry name" value="Smr_dom"/>
</dbReference>
<evidence type="ECO:0000313" key="2">
    <source>
        <dbReference type="EMBL" id="ALO17454.1"/>
    </source>
</evidence>
<dbReference type="InterPro" id="IPR036781">
    <property type="entry name" value="Smr_assoc-like_sf"/>
</dbReference>
<accession>A0A0S2I598</accession>
<keyword evidence="3" id="KW-1185">Reference proteome</keyword>
<evidence type="ECO:0000313" key="3">
    <source>
        <dbReference type="Proteomes" id="UP000064893"/>
    </source>
</evidence>
<reference evidence="2 3" key="1">
    <citation type="submission" date="2015-11" db="EMBL/GenBank/DDBJ databases">
        <title>Description and complete genome sequence of a novel strain predominating in hypersaline microbial mats and representing a new family of the Bacteriodetes phylum.</title>
        <authorList>
            <person name="Spring S."/>
            <person name="Bunk B."/>
            <person name="Sproer C."/>
            <person name="Klenk H.-P."/>
        </authorList>
    </citation>
    <scope>NUCLEOTIDE SEQUENCE [LARGE SCALE GENOMIC DNA]</scope>
    <source>
        <strain evidence="2 3">L21-Spi-D4</strain>
    </source>
</reference>
<dbReference type="PATRIC" id="fig|1307839.3.peg.4123"/>
<dbReference type="OrthoDB" id="1524810at2"/>
<name>A0A0S2I598_9BACT</name>
<dbReference type="EMBL" id="CP013118">
    <property type="protein sequence ID" value="ALO17454.1"/>
    <property type="molecule type" value="Genomic_DNA"/>
</dbReference>
<dbReference type="Pfam" id="PF01713">
    <property type="entry name" value="Smr"/>
    <property type="match status" value="1"/>
</dbReference>
<dbReference type="Gene3D" id="2.60.40.1600">
    <property type="entry name" value="Smr-associated-like"/>
    <property type="match status" value="1"/>
</dbReference>
<dbReference type="Pfam" id="PF09640">
    <property type="entry name" value="DUF2027"/>
    <property type="match status" value="1"/>
</dbReference>
<dbReference type="AlphaFoldDB" id="A0A0S2I598"/>
<organism evidence="2 3">
    <name type="scientific">Salinivirga cyanobacteriivorans</name>
    <dbReference type="NCBI Taxonomy" id="1307839"/>
    <lineage>
        <taxon>Bacteria</taxon>
        <taxon>Pseudomonadati</taxon>
        <taxon>Bacteroidota</taxon>
        <taxon>Bacteroidia</taxon>
        <taxon>Bacteroidales</taxon>
        <taxon>Salinivirgaceae</taxon>
        <taxon>Salinivirga</taxon>
    </lineage>
</organism>
<dbReference type="Gene3D" id="3.30.1370.110">
    <property type="match status" value="1"/>
</dbReference>
<proteinExistence type="predicted"/>
<dbReference type="SUPFAM" id="SSF158949">
    <property type="entry name" value="Smr-associated domain-like"/>
    <property type="match status" value="1"/>
</dbReference>
<dbReference type="Proteomes" id="UP000064893">
    <property type="component" value="Chromosome"/>
</dbReference>
<dbReference type="InterPro" id="IPR018598">
    <property type="entry name" value="DUF2027"/>
</dbReference>